<reference evidence="6 7" key="1">
    <citation type="submission" date="2017-10" db="EMBL/GenBank/DDBJ databases">
        <title>Comparative genomics in systemic dimorphic fungi from Ajellomycetaceae.</title>
        <authorList>
            <person name="Munoz J.F."/>
            <person name="Mcewen J.G."/>
            <person name="Clay O.K."/>
            <person name="Cuomo C.A."/>
        </authorList>
    </citation>
    <scope>NUCLEOTIDE SEQUENCE [LARGE SCALE GENOMIC DNA]</scope>
    <source>
        <strain evidence="6 7">UAMH5409</strain>
    </source>
</reference>
<evidence type="ECO:0000313" key="6">
    <source>
        <dbReference type="EMBL" id="PGH01934.1"/>
    </source>
</evidence>
<evidence type="ECO:0000256" key="4">
    <source>
        <dbReference type="SAM" id="MobiDB-lite"/>
    </source>
</evidence>
<name>A0A2B7WRC8_9EURO</name>
<dbReference type="Gene3D" id="3.30.530.20">
    <property type="match status" value="1"/>
</dbReference>
<evidence type="ECO:0000313" key="7">
    <source>
        <dbReference type="Proteomes" id="UP000223968"/>
    </source>
</evidence>
<feature type="domain" description="Coenzyme Q-binding protein COQ10 START" evidence="5">
    <location>
        <begin position="96"/>
        <end position="250"/>
    </location>
</feature>
<dbReference type="STRING" id="1447875.A0A2B7WRC8"/>
<comment type="subunit">
    <text evidence="2">Interacts with coenzyme Q.</text>
</comment>
<dbReference type="PANTHER" id="PTHR12901">
    <property type="entry name" value="SPERM PROTEIN HOMOLOG"/>
    <property type="match status" value="1"/>
</dbReference>
<accession>A0A2B7WRC8</accession>
<sequence length="260" mass="29125">MRRTTPLLRPLPLLPSHSHSKTTIQLRPTALLHLSRPSNPRLQLNPTTTTTTTTIPSQTQTRHFNLPNLPNVLPSFLNSSPNPPPPRILQASRDLPHAPETVFKIIADIDSYQQFLPFLTTSRVTERDATTGLPTRGLLTVGYGPMQETFVSEVECDRAEWRVRARSGRDTDGNKEWGGEGEGEGLFEFLETEWRLESLGQKKRGLGRERGREETRVELVVRFQFRSSMHAAVMSAVESSVAGVMVKAFEERVGVVMGTK</sequence>
<feature type="compositionally biased region" description="Low complexity" evidence="4">
    <location>
        <begin position="1"/>
        <end position="15"/>
    </location>
</feature>
<dbReference type="OrthoDB" id="292693at2759"/>
<dbReference type="CDD" id="cd07813">
    <property type="entry name" value="COQ10p_like"/>
    <property type="match status" value="1"/>
</dbReference>
<keyword evidence="7" id="KW-1185">Reference proteome</keyword>
<dbReference type="GO" id="GO:0045333">
    <property type="term" value="P:cellular respiration"/>
    <property type="evidence" value="ECO:0007669"/>
    <property type="project" value="InterPro"/>
</dbReference>
<feature type="region of interest" description="Disordered" evidence="4">
    <location>
        <begin position="1"/>
        <end position="22"/>
    </location>
</feature>
<evidence type="ECO:0000256" key="2">
    <source>
        <dbReference type="ARBA" id="ARBA00011814"/>
    </source>
</evidence>
<dbReference type="Proteomes" id="UP000223968">
    <property type="component" value="Unassembled WGS sequence"/>
</dbReference>
<evidence type="ECO:0000256" key="3">
    <source>
        <dbReference type="ARBA" id="ARBA00024947"/>
    </source>
</evidence>
<protein>
    <recommendedName>
        <fullName evidence="5">Coenzyme Q-binding protein COQ10 START domain-containing protein</fullName>
    </recommendedName>
</protein>
<dbReference type="InterPro" id="IPR005031">
    <property type="entry name" value="COQ10_START"/>
</dbReference>
<dbReference type="Pfam" id="PF03364">
    <property type="entry name" value="Polyketide_cyc"/>
    <property type="match status" value="1"/>
</dbReference>
<evidence type="ECO:0000256" key="1">
    <source>
        <dbReference type="ARBA" id="ARBA00006885"/>
    </source>
</evidence>
<gene>
    <name evidence="6" type="ORF">AJ79_07765</name>
</gene>
<dbReference type="EMBL" id="PDNB01000165">
    <property type="protein sequence ID" value="PGH01934.1"/>
    <property type="molecule type" value="Genomic_DNA"/>
</dbReference>
<dbReference type="GO" id="GO:0005739">
    <property type="term" value="C:mitochondrion"/>
    <property type="evidence" value="ECO:0007669"/>
    <property type="project" value="TreeGrafter"/>
</dbReference>
<dbReference type="AlphaFoldDB" id="A0A2B7WRC8"/>
<dbReference type="GO" id="GO:0048039">
    <property type="term" value="F:ubiquinone binding"/>
    <property type="evidence" value="ECO:0007669"/>
    <property type="project" value="InterPro"/>
</dbReference>
<dbReference type="InterPro" id="IPR023393">
    <property type="entry name" value="START-like_dom_sf"/>
</dbReference>
<comment type="caution">
    <text evidence="6">The sequence shown here is derived from an EMBL/GenBank/DDBJ whole genome shotgun (WGS) entry which is preliminary data.</text>
</comment>
<organism evidence="6 7">
    <name type="scientific">Helicocarpus griseus UAMH5409</name>
    <dbReference type="NCBI Taxonomy" id="1447875"/>
    <lineage>
        <taxon>Eukaryota</taxon>
        <taxon>Fungi</taxon>
        <taxon>Dikarya</taxon>
        <taxon>Ascomycota</taxon>
        <taxon>Pezizomycotina</taxon>
        <taxon>Eurotiomycetes</taxon>
        <taxon>Eurotiomycetidae</taxon>
        <taxon>Onygenales</taxon>
        <taxon>Ajellomycetaceae</taxon>
        <taxon>Helicocarpus</taxon>
    </lineage>
</organism>
<dbReference type="InterPro" id="IPR044996">
    <property type="entry name" value="COQ10-like"/>
</dbReference>
<comment type="similarity">
    <text evidence="1">Belongs to the COQ10 family.</text>
</comment>
<dbReference type="PANTHER" id="PTHR12901:SF10">
    <property type="entry name" value="COENZYME Q-BINDING PROTEIN COQ10, MITOCHONDRIAL"/>
    <property type="match status" value="1"/>
</dbReference>
<evidence type="ECO:0000259" key="5">
    <source>
        <dbReference type="Pfam" id="PF03364"/>
    </source>
</evidence>
<dbReference type="SUPFAM" id="SSF55961">
    <property type="entry name" value="Bet v1-like"/>
    <property type="match status" value="1"/>
</dbReference>
<proteinExistence type="inferred from homology"/>
<comment type="function">
    <text evidence="3">Required for the function of coenzyme Q in the respiratory chain. May serve as a chaperone or may be involved in the transport of Q6 from its site of synthesis to the catalytic sites of the respiratory complexes.</text>
</comment>